<keyword evidence="1 4" id="KW-0808">Transferase</keyword>
<comment type="caution">
    <text evidence="4">The sequence shown here is derived from an EMBL/GenBank/DDBJ whole genome shotgun (WGS) entry which is preliminary data.</text>
</comment>
<evidence type="ECO:0000256" key="1">
    <source>
        <dbReference type="ARBA" id="ARBA00022679"/>
    </source>
</evidence>
<sequence>MPGATSHVPLLSIVIPTYNRDALLDRTLGTLARQTTAPEDFEVVVSDDGSTDTTRDVVRSYEDRLRIKYVFQEDLGYRVASARNGGARLASAPLLAFLDTGVLAGPQYVQSVLAAHAGPAPAKVVLGCCYGYDPRNPHPELHSLVEEFPPEEAVRRVGDAPWFQDMRLPEFTAVDFDLSRMHMPWLWFWTLNVSLPAADFWRVGGFDEDFTGWGGEDIELGYRLHAHGIPMTVSPESWGIEAPHERTHEANVSSLMLNCDRFVRKHPSLLPELFWAVTNRGIFGSVETERLRFEEWASQARGQQVLDEIAIGLDTLPPSQDTQRVAVFGSGTEGLPTAPRQNVELFLCDYDEGVLARQESRDDAAVSTWHLSGLRTPWPDQHFDLVIITSRMDGPRQAWGEAFTKEAHRIASSVVEPSLRGD</sequence>
<evidence type="ECO:0000259" key="3">
    <source>
        <dbReference type="Pfam" id="PF02709"/>
    </source>
</evidence>
<evidence type="ECO:0000259" key="2">
    <source>
        <dbReference type="Pfam" id="PF00535"/>
    </source>
</evidence>
<dbReference type="Gene3D" id="3.90.550.10">
    <property type="entry name" value="Spore Coat Polysaccharide Biosynthesis Protein SpsA, Chain A"/>
    <property type="match status" value="1"/>
</dbReference>
<name>A0A117Q935_STRCK</name>
<keyword evidence="5" id="KW-1185">Reference proteome</keyword>
<proteinExistence type="predicted"/>
<dbReference type="PANTHER" id="PTHR43685:SF3">
    <property type="entry name" value="SLR2126 PROTEIN"/>
    <property type="match status" value="1"/>
</dbReference>
<dbReference type="InterPro" id="IPR029044">
    <property type="entry name" value="Nucleotide-diphossugar_trans"/>
</dbReference>
<dbReference type="InterPro" id="IPR050834">
    <property type="entry name" value="Glycosyltransf_2"/>
</dbReference>
<dbReference type="RefSeq" id="WP_059267147.1">
    <property type="nucleotide sequence ID" value="NZ_KQ948381.1"/>
</dbReference>
<dbReference type="Pfam" id="PF02709">
    <property type="entry name" value="Glyco_transf_7C"/>
    <property type="match status" value="1"/>
</dbReference>
<dbReference type="SUPFAM" id="SSF53448">
    <property type="entry name" value="Nucleotide-diphospho-sugar transferases"/>
    <property type="match status" value="1"/>
</dbReference>
<dbReference type="EMBL" id="LMWP01000072">
    <property type="protein sequence ID" value="KUN15373.1"/>
    <property type="molecule type" value="Genomic_DNA"/>
</dbReference>
<accession>A0A117Q935</accession>
<evidence type="ECO:0000313" key="4">
    <source>
        <dbReference type="EMBL" id="KUN15373.1"/>
    </source>
</evidence>
<feature type="domain" description="Glycosyltransferase 2-like" evidence="2">
    <location>
        <begin position="12"/>
        <end position="145"/>
    </location>
</feature>
<feature type="domain" description="Galactosyltransferase C-terminal" evidence="3">
    <location>
        <begin position="176"/>
        <end position="235"/>
    </location>
</feature>
<protein>
    <submittedName>
        <fullName evidence="4">Glycosyltransferase</fullName>
    </submittedName>
</protein>
<dbReference type="AlphaFoldDB" id="A0A117Q935"/>
<dbReference type="GO" id="GO:0016740">
    <property type="term" value="F:transferase activity"/>
    <property type="evidence" value="ECO:0007669"/>
    <property type="project" value="UniProtKB-KW"/>
</dbReference>
<reference evidence="4 5" key="1">
    <citation type="submission" date="2015-10" db="EMBL/GenBank/DDBJ databases">
        <title>Draft genome sequence of Streptomyces corchorusii DSM 40340, type strain for the species Streptomyces corchorusii.</title>
        <authorList>
            <person name="Ruckert C."/>
            <person name="Winkler A."/>
            <person name="Kalinowski J."/>
            <person name="Kampfer P."/>
            <person name="Glaeser S."/>
        </authorList>
    </citation>
    <scope>NUCLEOTIDE SEQUENCE [LARGE SCALE GENOMIC DNA]</scope>
    <source>
        <strain evidence="4 5">DSM 40340</strain>
    </source>
</reference>
<organism evidence="4 5">
    <name type="scientific">Streptomyces corchorusii</name>
    <name type="common">Streptomyces chibaensis</name>
    <dbReference type="NCBI Taxonomy" id="1903"/>
    <lineage>
        <taxon>Bacteria</taxon>
        <taxon>Bacillati</taxon>
        <taxon>Actinomycetota</taxon>
        <taxon>Actinomycetes</taxon>
        <taxon>Kitasatosporales</taxon>
        <taxon>Streptomycetaceae</taxon>
        <taxon>Streptomyces</taxon>
    </lineage>
</organism>
<evidence type="ECO:0000313" key="5">
    <source>
        <dbReference type="Proteomes" id="UP000053398"/>
    </source>
</evidence>
<dbReference type="InterPro" id="IPR027791">
    <property type="entry name" value="Galactosyl_T_C"/>
</dbReference>
<gene>
    <name evidence="4" type="ORF">AQJ11_43325</name>
</gene>
<dbReference type="Pfam" id="PF00535">
    <property type="entry name" value="Glycos_transf_2"/>
    <property type="match status" value="1"/>
</dbReference>
<dbReference type="InterPro" id="IPR001173">
    <property type="entry name" value="Glyco_trans_2-like"/>
</dbReference>
<dbReference type="Proteomes" id="UP000053398">
    <property type="component" value="Unassembled WGS sequence"/>
</dbReference>
<dbReference type="PANTHER" id="PTHR43685">
    <property type="entry name" value="GLYCOSYLTRANSFERASE"/>
    <property type="match status" value="1"/>
</dbReference>